<protein>
    <submittedName>
        <fullName evidence="1">Uncharacterized protein</fullName>
    </submittedName>
</protein>
<organism evidence="1 2">
    <name type="scientific">Vaccinium darrowii</name>
    <dbReference type="NCBI Taxonomy" id="229202"/>
    <lineage>
        <taxon>Eukaryota</taxon>
        <taxon>Viridiplantae</taxon>
        <taxon>Streptophyta</taxon>
        <taxon>Embryophyta</taxon>
        <taxon>Tracheophyta</taxon>
        <taxon>Spermatophyta</taxon>
        <taxon>Magnoliopsida</taxon>
        <taxon>eudicotyledons</taxon>
        <taxon>Gunneridae</taxon>
        <taxon>Pentapetalae</taxon>
        <taxon>asterids</taxon>
        <taxon>Ericales</taxon>
        <taxon>Ericaceae</taxon>
        <taxon>Vaccinioideae</taxon>
        <taxon>Vaccinieae</taxon>
        <taxon>Vaccinium</taxon>
    </lineage>
</organism>
<reference evidence="1 2" key="1">
    <citation type="journal article" date="2021" name="Hortic Res">
        <title>High-quality reference genome and annotation aids understanding of berry development for evergreen blueberry (Vaccinium darrowii).</title>
        <authorList>
            <person name="Yu J."/>
            <person name="Hulse-Kemp A.M."/>
            <person name="Babiker E."/>
            <person name="Staton M."/>
        </authorList>
    </citation>
    <scope>NUCLEOTIDE SEQUENCE [LARGE SCALE GENOMIC DNA]</scope>
    <source>
        <strain evidence="2">cv. NJ 8807/NJ 8810</strain>
        <tissue evidence="1">Young leaf</tissue>
    </source>
</reference>
<dbReference type="Proteomes" id="UP000828048">
    <property type="component" value="Chromosome 4"/>
</dbReference>
<dbReference type="EMBL" id="CM037154">
    <property type="protein sequence ID" value="KAH7861394.1"/>
    <property type="molecule type" value="Genomic_DNA"/>
</dbReference>
<sequence>MSPSYDNIYGTYDPIPWEMAVALWVDCEKPVKKYLSFADSKTSASRCIGKAASSSSLSSGEKRQYPYFLFGNLSLSDVADHCKIDEIVMTTLRLPPGEIETNFSDFHSRLEFGFELSWLSFRCDQCQEDLEYCVVGSNYSSVTCGNNYYSHTYTESSMSLRDYVLQVRWLEITGRRRNWNAFADHTSQIYFPSWIYDQFKEGKEIEMGEATDEERQVVRKMVITALWCIQMRPSDRPSMNKVVEMLEGNVEGLEMPPKPFLIPQEMPVEDP</sequence>
<evidence type="ECO:0000313" key="1">
    <source>
        <dbReference type="EMBL" id="KAH7861394.1"/>
    </source>
</evidence>
<name>A0ACB7Z6P8_9ERIC</name>
<keyword evidence="2" id="KW-1185">Reference proteome</keyword>
<gene>
    <name evidence="1" type="ORF">Vadar_025560</name>
</gene>
<proteinExistence type="predicted"/>
<accession>A0ACB7Z6P8</accession>
<comment type="caution">
    <text evidence="1">The sequence shown here is derived from an EMBL/GenBank/DDBJ whole genome shotgun (WGS) entry which is preliminary data.</text>
</comment>
<evidence type="ECO:0000313" key="2">
    <source>
        <dbReference type="Proteomes" id="UP000828048"/>
    </source>
</evidence>